<keyword evidence="3 6" id="KW-0812">Transmembrane</keyword>
<dbReference type="CDD" id="cd06261">
    <property type="entry name" value="TM_PBP2"/>
    <property type="match status" value="1"/>
</dbReference>
<evidence type="ECO:0000256" key="4">
    <source>
        <dbReference type="ARBA" id="ARBA00022989"/>
    </source>
</evidence>
<dbReference type="InterPro" id="IPR035906">
    <property type="entry name" value="MetI-like_sf"/>
</dbReference>
<name>A0A7W6XBU7_9HYPH</name>
<proteinExistence type="inferred from homology"/>
<keyword evidence="2 6" id="KW-0813">Transport</keyword>
<comment type="caution">
    <text evidence="9">The sequence shown here is derived from an EMBL/GenBank/DDBJ whole genome shotgun (WGS) entry which is preliminary data.</text>
</comment>
<dbReference type="SUPFAM" id="SSF161098">
    <property type="entry name" value="MetI-like"/>
    <property type="match status" value="1"/>
</dbReference>
<evidence type="ECO:0000256" key="1">
    <source>
        <dbReference type="ARBA" id="ARBA00004651"/>
    </source>
</evidence>
<dbReference type="Proteomes" id="UP000576087">
    <property type="component" value="Unassembled WGS sequence"/>
</dbReference>
<comment type="subcellular location">
    <subcellularLocation>
        <location evidence="1 6">Cell membrane</location>
        <topology evidence="1 6">Multi-pass membrane protein</topology>
    </subcellularLocation>
</comment>
<evidence type="ECO:0000313" key="9">
    <source>
        <dbReference type="EMBL" id="MBB4413050.1"/>
    </source>
</evidence>
<dbReference type="EMBL" id="JACIGY010000005">
    <property type="protein sequence ID" value="MBB4413050.1"/>
    <property type="molecule type" value="Genomic_DNA"/>
</dbReference>
<dbReference type="InterPro" id="IPR051204">
    <property type="entry name" value="ABC_transp_perm/SBD"/>
</dbReference>
<feature type="transmembrane region" description="Helical" evidence="6">
    <location>
        <begin position="9"/>
        <end position="28"/>
    </location>
</feature>
<evidence type="ECO:0000256" key="6">
    <source>
        <dbReference type="RuleBase" id="RU363032"/>
    </source>
</evidence>
<dbReference type="EMBL" id="JACIGW010000004">
    <property type="protein sequence ID" value="MBB4349871.1"/>
    <property type="molecule type" value="Genomic_DNA"/>
</dbReference>
<dbReference type="Gene3D" id="1.10.3720.10">
    <property type="entry name" value="MetI-like"/>
    <property type="match status" value="1"/>
</dbReference>
<dbReference type="PANTHER" id="PTHR30177:SF30">
    <property type="entry name" value="GLYCINE BETAINE UPTAKE SYSTEM PERMEASE PROTEIN YEHY"/>
    <property type="match status" value="1"/>
</dbReference>
<dbReference type="Proteomes" id="UP000520770">
    <property type="component" value="Unassembled WGS sequence"/>
</dbReference>
<accession>A0A7W6XBU7</accession>
<evidence type="ECO:0000313" key="13">
    <source>
        <dbReference type="Proteomes" id="UP000576087"/>
    </source>
</evidence>
<dbReference type="GO" id="GO:0055085">
    <property type="term" value="P:transmembrane transport"/>
    <property type="evidence" value="ECO:0007669"/>
    <property type="project" value="InterPro"/>
</dbReference>
<feature type="transmembrane region" description="Helical" evidence="6">
    <location>
        <begin position="221"/>
        <end position="239"/>
    </location>
</feature>
<keyword evidence="4 6" id="KW-1133">Transmembrane helix</keyword>
<dbReference type="GO" id="GO:0005886">
    <property type="term" value="C:plasma membrane"/>
    <property type="evidence" value="ECO:0007669"/>
    <property type="project" value="UniProtKB-SubCell"/>
</dbReference>
<feature type="domain" description="ABC transmembrane type-1" evidence="7">
    <location>
        <begin position="176"/>
        <end position="371"/>
    </location>
</feature>
<feature type="transmembrane region" description="Helical" evidence="6">
    <location>
        <begin position="179"/>
        <end position="200"/>
    </location>
</feature>
<sequence>MLKGLEKTGVLMGALILVATFALPFIVVKPNRILQGQGRSLIEALPSVSGIALAAAMVIVAVCLLIRLPPLARLAIATAGLLAAILALGGAAHAGLPPSNTYARVSPGSGFWLLLFSLSLTLVDVIARLRLSPAARLVLLVIAAAVIGGIFGSGILADISVIKEYANRSDAFWAEMSRHAMLALGSMLVAFLIGLPLGVISHRISWLRAAALNTLNILQTIPSIALFGLLILPLGWVAAHIPGAAAIGISGIGTAPAFVALVLYSLLPVVANTVAGLENVPREANDAARGAGMTDLQRLVSIEFPLTFPSLLAAIRIVLIQNIGMATIAALIGGGGMGVFVFQGLGQSAMDLVLLGALPTVAMSFVAAIVLDALVDFSRAPGSEVRAT</sequence>
<feature type="transmembrane region" description="Helical" evidence="6">
    <location>
        <begin position="108"/>
        <end position="126"/>
    </location>
</feature>
<evidence type="ECO:0000313" key="8">
    <source>
        <dbReference type="EMBL" id="MBB4349871.1"/>
    </source>
</evidence>
<organism evidence="9 12">
    <name type="scientific">Aliirhizobium cellulosilyticum</name>
    <dbReference type="NCBI Taxonomy" id="393664"/>
    <lineage>
        <taxon>Bacteria</taxon>
        <taxon>Pseudomonadati</taxon>
        <taxon>Pseudomonadota</taxon>
        <taxon>Alphaproteobacteria</taxon>
        <taxon>Hyphomicrobiales</taxon>
        <taxon>Rhizobiaceae</taxon>
        <taxon>Aliirhizobium</taxon>
    </lineage>
</organism>
<dbReference type="EMBL" id="JACIHM010000005">
    <property type="protein sequence ID" value="MBB4448013.1"/>
    <property type="molecule type" value="Genomic_DNA"/>
</dbReference>
<feature type="transmembrane region" description="Helical" evidence="6">
    <location>
        <begin position="48"/>
        <end position="67"/>
    </location>
</feature>
<evidence type="ECO:0000256" key="2">
    <source>
        <dbReference type="ARBA" id="ARBA00022448"/>
    </source>
</evidence>
<evidence type="ECO:0000313" key="12">
    <source>
        <dbReference type="Proteomes" id="UP000524535"/>
    </source>
</evidence>
<protein>
    <submittedName>
        <fullName evidence="9">Osmoprotectant transport system permease protein</fullName>
    </submittedName>
</protein>
<feature type="transmembrane region" description="Helical" evidence="6">
    <location>
        <begin position="352"/>
        <end position="371"/>
    </location>
</feature>
<keyword evidence="5 6" id="KW-0472">Membrane</keyword>
<dbReference type="InterPro" id="IPR000515">
    <property type="entry name" value="MetI-like"/>
</dbReference>
<reference evidence="11 12" key="1">
    <citation type="submission" date="2020-08" db="EMBL/GenBank/DDBJ databases">
        <title>Genomic Encyclopedia of Type Strains, Phase IV (KMG-V): Genome sequencing to study the core and pangenomes of soil and plant-associated prokaryotes.</title>
        <authorList>
            <person name="Whitman W."/>
        </authorList>
    </citation>
    <scope>NUCLEOTIDE SEQUENCE [LARGE SCALE GENOMIC DNA]</scope>
    <source>
        <strain evidence="9 12">SEMIA 444</strain>
        <strain evidence="8 11">SEMIA 448</strain>
        <strain evidence="10 13">SEMIA 452</strain>
    </source>
</reference>
<comment type="similarity">
    <text evidence="6">Belongs to the binding-protein-dependent transport system permease family.</text>
</comment>
<dbReference type="GO" id="GO:0031460">
    <property type="term" value="P:glycine betaine transport"/>
    <property type="evidence" value="ECO:0007669"/>
    <property type="project" value="TreeGrafter"/>
</dbReference>
<dbReference type="Pfam" id="PF00528">
    <property type="entry name" value="BPD_transp_1"/>
    <property type="match status" value="1"/>
</dbReference>
<evidence type="ECO:0000313" key="11">
    <source>
        <dbReference type="Proteomes" id="UP000520770"/>
    </source>
</evidence>
<evidence type="ECO:0000256" key="3">
    <source>
        <dbReference type="ARBA" id="ARBA00022692"/>
    </source>
</evidence>
<feature type="transmembrane region" description="Helical" evidence="6">
    <location>
        <begin position="138"/>
        <end position="159"/>
    </location>
</feature>
<feature type="transmembrane region" description="Helical" evidence="6">
    <location>
        <begin position="245"/>
        <end position="267"/>
    </location>
</feature>
<dbReference type="AlphaFoldDB" id="A0A7W6XBU7"/>
<feature type="transmembrane region" description="Helical" evidence="6">
    <location>
        <begin position="325"/>
        <end position="345"/>
    </location>
</feature>
<feature type="transmembrane region" description="Helical" evidence="6">
    <location>
        <begin position="299"/>
        <end position="319"/>
    </location>
</feature>
<evidence type="ECO:0000256" key="5">
    <source>
        <dbReference type="ARBA" id="ARBA00023136"/>
    </source>
</evidence>
<gene>
    <name evidence="9" type="ORF">GGE31_003576</name>
    <name evidence="8" type="ORF">GGE33_003634</name>
    <name evidence="10" type="ORF">GGE35_003848</name>
</gene>
<keyword evidence="12" id="KW-1185">Reference proteome</keyword>
<evidence type="ECO:0000259" key="7">
    <source>
        <dbReference type="PROSITE" id="PS50928"/>
    </source>
</evidence>
<feature type="transmembrane region" description="Helical" evidence="6">
    <location>
        <begin position="74"/>
        <end position="96"/>
    </location>
</feature>
<dbReference type="PANTHER" id="PTHR30177">
    <property type="entry name" value="GLYCINE BETAINE/L-PROLINE TRANSPORT SYSTEM PERMEASE PROTEIN PROW"/>
    <property type="match status" value="1"/>
</dbReference>
<dbReference type="PROSITE" id="PS50928">
    <property type="entry name" value="ABC_TM1"/>
    <property type="match status" value="1"/>
</dbReference>
<evidence type="ECO:0000313" key="10">
    <source>
        <dbReference type="EMBL" id="MBB4448013.1"/>
    </source>
</evidence>
<dbReference type="Proteomes" id="UP000524535">
    <property type="component" value="Unassembled WGS sequence"/>
</dbReference>